<reference evidence="2" key="1">
    <citation type="submission" date="2021-06" db="EMBL/GenBank/DDBJ databases">
        <authorList>
            <person name="Kallberg Y."/>
            <person name="Tangrot J."/>
            <person name="Rosling A."/>
        </authorList>
    </citation>
    <scope>NUCLEOTIDE SEQUENCE</scope>
    <source>
        <strain evidence="2">CL551</strain>
    </source>
</reference>
<organism evidence="2 3">
    <name type="scientific">Acaulospora morrowiae</name>
    <dbReference type="NCBI Taxonomy" id="94023"/>
    <lineage>
        <taxon>Eukaryota</taxon>
        <taxon>Fungi</taxon>
        <taxon>Fungi incertae sedis</taxon>
        <taxon>Mucoromycota</taxon>
        <taxon>Glomeromycotina</taxon>
        <taxon>Glomeromycetes</taxon>
        <taxon>Diversisporales</taxon>
        <taxon>Acaulosporaceae</taxon>
        <taxon>Acaulospora</taxon>
    </lineage>
</organism>
<protein>
    <submittedName>
        <fullName evidence="2">5673_t:CDS:1</fullName>
    </submittedName>
</protein>
<dbReference type="OrthoDB" id="2367637at2759"/>
<feature type="region of interest" description="Disordered" evidence="1">
    <location>
        <begin position="1"/>
        <end position="43"/>
    </location>
</feature>
<dbReference type="Proteomes" id="UP000789342">
    <property type="component" value="Unassembled WGS sequence"/>
</dbReference>
<comment type="caution">
    <text evidence="2">The sequence shown here is derived from an EMBL/GenBank/DDBJ whole genome shotgun (WGS) entry which is preliminary data.</text>
</comment>
<name>A0A9N8VW30_9GLOM</name>
<proteinExistence type="predicted"/>
<dbReference type="AlphaFoldDB" id="A0A9N8VW30"/>
<evidence type="ECO:0000256" key="1">
    <source>
        <dbReference type="SAM" id="MobiDB-lite"/>
    </source>
</evidence>
<keyword evidence="3" id="KW-1185">Reference proteome</keyword>
<evidence type="ECO:0000313" key="3">
    <source>
        <dbReference type="Proteomes" id="UP000789342"/>
    </source>
</evidence>
<dbReference type="EMBL" id="CAJVPV010000546">
    <property type="protein sequence ID" value="CAG8462417.1"/>
    <property type="molecule type" value="Genomic_DNA"/>
</dbReference>
<evidence type="ECO:0000313" key="2">
    <source>
        <dbReference type="EMBL" id="CAG8462417.1"/>
    </source>
</evidence>
<feature type="compositionally biased region" description="Polar residues" evidence="1">
    <location>
        <begin position="149"/>
        <end position="162"/>
    </location>
</feature>
<feature type="compositionally biased region" description="Polar residues" evidence="1">
    <location>
        <begin position="28"/>
        <end position="43"/>
    </location>
</feature>
<feature type="region of interest" description="Disordered" evidence="1">
    <location>
        <begin position="56"/>
        <end position="205"/>
    </location>
</feature>
<accession>A0A9N8VW30</accession>
<gene>
    <name evidence="2" type="ORF">AMORRO_LOCUS1463</name>
</gene>
<sequence length="335" mass="38699">MQRRSNASNAFGVEETPPSSPNFDLPEINSSPTTRNNSLRNYNTGRLNEKYAMMQQKMSQMVQEIRTPPLINKEPPKTPKRHPPVMLRELQARDEEKSPFLVSPTPKWPGNRKKRELELDDDSELGNFLKRSQSDSWPPRTFKRKDTGQTKVPTNTQSSSTPPHRRSGFYSRAPTEPFRYFSRTEPRRRPPSSFTTPKRSTDQKYRQRIMRKHATRFASVWPPQKPLPEGQGYEEEMEALLESAPVSPSPTITKSRSEEDINHLSSLVGNFDMDDKEDEQASPTHVATNIYTHQLTQQNLSFDDAANPPLATNLEIEEFFVETEEFTRLENRESY</sequence>